<dbReference type="GO" id="GO:0008409">
    <property type="term" value="F:5'-3' exonuclease activity"/>
    <property type="evidence" value="ECO:0007669"/>
    <property type="project" value="InterPro"/>
</dbReference>
<dbReference type="Gene3D" id="3.10.310.30">
    <property type="match status" value="1"/>
</dbReference>
<organism evidence="10 11">
    <name type="scientific">Enterococcus faecium</name>
    <name type="common">Streptococcus faecium</name>
    <dbReference type="NCBI Taxonomy" id="1352"/>
    <lineage>
        <taxon>Bacteria</taxon>
        <taxon>Bacillati</taxon>
        <taxon>Bacillota</taxon>
        <taxon>Bacilli</taxon>
        <taxon>Lactobacillales</taxon>
        <taxon>Enterococcaceae</taxon>
        <taxon>Enterococcus</taxon>
    </lineage>
</organism>
<evidence type="ECO:0000259" key="8">
    <source>
        <dbReference type="Pfam" id="PF10141"/>
    </source>
</evidence>
<evidence type="ECO:0000256" key="5">
    <source>
        <dbReference type="ARBA" id="ARBA00022839"/>
    </source>
</evidence>
<feature type="domain" description="DDH" evidence="6">
    <location>
        <begin position="83"/>
        <end position="227"/>
    </location>
</feature>
<dbReference type="InterPro" id="IPR041122">
    <property type="entry name" value="RecJ_OB"/>
</dbReference>
<name>A0A132P293_ENTFC</name>
<dbReference type="Pfam" id="PF10141">
    <property type="entry name" value="ssDNA-exonuc_C"/>
    <property type="match status" value="1"/>
</dbReference>
<dbReference type="GO" id="GO:0006310">
    <property type="term" value="P:DNA recombination"/>
    <property type="evidence" value="ECO:0007669"/>
    <property type="project" value="InterPro"/>
</dbReference>
<proteinExistence type="inferred from homology"/>
<keyword evidence="4" id="KW-0378">Hydrolase</keyword>
<dbReference type="InterPro" id="IPR001667">
    <property type="entry name" value="DDH_dom"/>
</dbReference>
<keyword evidence="3" id="KW-0540">Nuclease</keyword>
<dbReference type="InterPro" id="IPR038763">
    <property type="entry name" value="DHH_sf"/>
</dbReference>
<reference evidence="10 11" key="1">
    <citation type="submission" date="2016-01" db="EMBL/GenBank/DDBJ databases">
        <title>Molecular Mechanisms for transfer of large genomic segments between Enterococcus faecium strains.</title>
        <authorList>
            <person name="Garcia-Solache M.A."/>
            <person name="Lebreton F."/>
            <person name="Mclaughlin R.E."/>
            <person name="Whiteaker J.D."/>
            <person name="Gilmore M.S."/>
            <person name="Rice L.B."/>
        </authorList>
    </citation>
    <scope>NUCLEOTIDE SEQUENCE [LARGE SCALE GENOMIC DNA]</scope>
    <source>
        <strain evidence="10 11">D344RRF x C68</strain>
    </source>
</reference>
<dbReference type="SUPFAM" id="SSF64182">
    <property type="entry name" value="DHH phosphoesterases"/>
    <property type="match status" value="1"/>
</dbReference>
<evidence type="ECO:0000259" key="6">
    <source>
        <dbReference type="Pfam" id="PF01368"/>
    </source>
</evidence>
<sequence>MRQANFDWKLSETEPSESFLQMIRELKLSPFVGKLLWQRGYHEEKDINRFLHPKEQELHDPYLMHDMDKAISRIQEAVISGEKILVYGDYDADGITSATVMKETLELLGAEVEVFLPNRFEHGYGPNQSVYQEKIEEGIQLIITVDNGVAGNDAVAYAQQAGVDVIITDHHELPENLPDAYAIVHPRHPAGHYPFPDLAGVGVAFKVASALLEEPPAEFLDLVAIGTIADLVSLTDENRILVSLGIDAIHHSERIGLQALFEESGVKMRDADETTIGFSIAPRLNAIGRMGDPRPAVSLLATFDEEEASVQAKKLNEINEERKAIVEQITQEALAMVNKENHIHLLVNRGWHEGVLGIVAGKIMNETGKPTLVLTLKEDGSAKGSGRSIEALNLFEMLDQMRDLFTYFGGHHAAVGLTMPSENVTILQEKMNQYIVDHQIDLMRGPELRIDEVLLPNEVTVERIDELKLLAPFGTDNPLPQFLFRQVQAENIKRIGANQQHLKFVLSDASSQLDAVAFGFGTQEEELLNNQVDVVGKLSINEWNGRKKPQLMVSDFSVGGLQVFDWRAKRFREQSRTSEGSLYLAFDSSTLKFVPEIIQEAAIVFEGLDSVKAIIEKRKPNSLVVMDCPDDLADLKEVFRSYSFNRVYLMGISPDEAYLNGVGTREQYAKLFKLIHSQERIDIRHKIKAIAQYLRIPEKLLIFMIQVFFELKFVTIENGVLQKVASPESHPLTESRLYQRRLNKIKVEEFLLLSDIPTIKKWLTT</sequence>
<evidence type="ECO:0000256" key="2">
    <source>
        <dbReference type="ARBA" id="ARBA00019841"/>
    </source>
</evidence>
<keyword evidence="5 10" id="KW-0269">Exonuclease</keyword>
<feature type="domain" description="RecJ OB" evidence="9">
    <location>
        <begin position="450"/>
        <end position="555"/>
    </location>
</feature>
<evidence type="ECO:0000313" key="10">
    <source>
        <dbReference type="EMBL" id="KWX16440.1"/>
    </source>
</evidence>
<evidence type="ECO:0000313" key="11">
    <source>
        <dbReference type="Proteomes" id="UP000070452"/>
    </source>
</evidence>
<feature type="domain" description="DHHA1" evidence="7">
    <location>
        <begin position="346"/>
        <end position="436"/>
    </location>
</feature>
<dbReference type="InterPro" id="IPR051673">
    <property type="entry name" value="SSDNA_exonuclease_RecJ"/>
</dbReference>
<dbReference type="NCBIfam" id="TIGR00644">
    <property type="entry name" value="recJ"/>
    <property type="match status" value="1"/>
</dbReference>
<dbReference type="Pfam" id="PF01368">
    <property type="entry name" value="DHH"/>
    <property type="match status" value="1"/>
</dbReference>
<dbReference type="Pfam" id="PF02272">
    <property type="entry name" value="DHHA1"/>
    <property type="match status" value="1"/>
</dbReference>
<gene>
    <name evidence="10" type="ORF">AWT83_12980</name>
</gene>
<dbReference type="InterPro" id="IPR018779">
    <property type="entry name" value="RecJ_C"/>
</dbReference>
<dbReference type="GO" id="GO:0003676">
    <property type="term" value="F:nucleic acid binding"/>
    <property type="evidence" value="ECO:0007669"/>
    <property type="project" value="InterPro"/>
</dbReference>
<dbReference type="InterPro" id="IPR003156">
    <property type="entry name" value="DHHA1_dom"/>
</dbReference>
<dbReference type="InterPro" id="IPR004610">
    <property type="entry name" value="RecJ"/>
</dbReference>
<dbReference type="GO" id="GO:0006281">
    <property type="term" value="P:DNA repair"/>
    <property type="evidence" value="ECO:0007669"/>
    <property type="project" value="InterPro"/>
</dbReference>
<evidence type="ECO:0000256" key="1">
    <source>
        <dbReference type="ARBA" id="ARBA00005915"/>
    </source>
</evidence>
<comment type="similarity">
    <text evidence="1">Belongs to the RecJ family.</text>
</comment>
<comment type="caution">
    <text evidence="10">The sequence shown here is derived from an EMBL/GenBank/DDBJ whole genome shotgun (WGS) entry which is preliminary data.</text>
</comment>
<dbReference type="EMBL" id="LRHK01000005">
    <property type="protein sequence ID" value="KWX16440.1"/>
    <property type="molecule type" value="Genomic_DNA"/>
</dbReference>
<dbReference type="AlphaFoldDB" id="A0A132P293"/>
<feature type="domain" description="Single-stranded-DNA-specific exonuclease RecJ C-terminal" evidence="8">
    <location>
        <begin position="562"/>
        <end position="763"/>
    </location>
</feature>
<dbReference type="Proteomes" id="UP000070452">
    <property type="component" value="Unassembled WGS sequence"/>
</dbReference>
<evidence type="ECO:0000259" key="7">
    <source>
        <dbReference type="Pfam" id="PF02272"/>
    </source>
</evidence>
<evidence type="ECO:0000256" key="3">
    <source>
        <dbReference type="ARBA" id="ARBA00022722"/>
    </source>
</evidence>
<evidence type="ECO:0000259" key="9">
    <source>
        <dbReference type="Pfam" id="PF17768"/>
    </source>
</evidence>
<dbReference type="PANTHER" id="PTHR30255">
    <property type="entry name" value="SINGLE-STRANDED-DNA-SPECIFIC EXONUCLEASE RECJ"/>
    <property type="match status" value="1"/>
</dbReference>
<dbReference type="RefSeq" id="WP_002297438.1">
    <property type="nucleotide sequence ID" value="NZ_CABHIM010000005.1"/>
</dbReference>
<protein>
    <recommendedName>
        <fullName evidence="2">Single-stranded-DNA-specific exonuclease RecJ</fullName>
    </recommendedName>
</protein>
<dbReference type="Gene3D" id="3.90.1640.30">
    <property type="match status" value="1"/>
</dbReference>
<accession>A0A132P293</accession>
<dbReference type="Pfam" id="PF17768">
    <property type="entry name" value="RecJ_OB"/>
    <property type="match status" value="1"/>
</dbReference>
<evidence type="ECO:0000256" key="4">
    <source>
        <dbReference type="ARBA" id="ARBA00022801"/>
    </source>
</evidence>
<dbReference type="PANTHER" id="PTHR30255:SF2">
    <property type="entry name" value="SINGLE-STRANDED-DNA-SPECIFIC EXONUCLEASE RECJ"/>
    <property type="match status" value="1"/>
</dbReference>